<sequence length="243" mass="27111">MGTCCDWLSSLLPLLSSLPSHPSLQPSNTALPELAAAWRAGFFAEIHYRFEHKLPAEDIDVTHRRVLDRLLAERSVGLDAWDDEVRQRLVSGWHDQKGWPDAAPALEKLRKKFFVVVLANGTTKLQLDIAKSSGLPFHMLFSSELLGFTKPDPEIYRKALRLMGVEPQNAMMVAAHAYDLRAAKTVGFKTAYIYRSTEDVDEDMQAVQNDVDVFLDGRNGTLECGLGALANLLDAEENDLSTR</sequence>
<dbReference type="GO" id="GO:0016791">
    <property type="term" value="F:phosphatase activity"/>
    <property type="evidence" value="ECO:0007669"/>
    <property type="project" value="UniProtKB-ARBA"/>
</dbReference>
<dbReference type="InterPro" id="IPR051540">
    <property type="entry name" value="S-2-haloacid_dehalogenase"/>
</dbReference>
<protein>
    <submittedName>
        <fullName evidence="3">Haloacid dehalogenase</fullName>
    </submittedName>
</protein>
<dbReference type="PANTHER" id="PTHR43316">
    <property type="entry name" value="HYDROLASE, HALOACID DELAHOGENASE-RELATED"/>
    <property type="match status" value="1"/>
</dbReference>
<evidence type="ECO:0000256" key="2">
    <source>
        <dbReference type="SAM" id="SignalP"/>
    </source>
</evidence>
<dbReference type="PANTHER" id="PTHR43316:SF3">
    <property type="entry name" value="HALOACID DEHALOGENASE, TYPE II (AFU_ORTHOLOGUE AFUA_2G07750)-RELATED"/>
    <property type="match status" value="1"/>
</dbReference>
<evidence type="ECO:0000256" key="1">
    <source>
        <dbReference type="ARBA" id="ARBA00022801"/>
    </source>
</evidence>
<dbReference type="Gene3D" id="1.10.150.240">
    <property type="entry name" value="Putative phosphatase, domain 2"/>
    <property type="match status" value="1"/>
</dbReference>
<feature type="signal peptide" evidence="2">
    <location>
        <begin position="1"/>
        <end position="17"/>
    </location>
</feature>
<dbReference type="InterPro" id="IPR006439">
    <property type="entry name" value="HAD-SF_hydro_IA"/>
</dbReference>
<proteinExistence type="predicted"/>
<reference evidence="3" key="1">
    <citation type="journal article" date="2020" name="Stud. Mycol.">
        <title>101 Dothideomycetes genomes: a test case for predicting lifestyles and emergence of pathogens.</title>
        <authorList>
            <person name="Haridas S."/>
            <person name="Albert R."/>
            <person name="Binder M."/>
            <person name="Bloem J."/>
            <person name="Labutti K."/>
            <person name="Salamov A."/>
            <person name="Andreopoulos B."/>
            <person name="Baker S."/>
            <person name="Barry K."/>
            <person name="Bills G."/>
            <person name="Bluhm B."/>
            <person name="Cannon C."/>
            <person name="Castanera R."/>
            <person name="Culley D."/>
            <person name="Daum C."/>
            <person name="Ezra D."/>
            <person name="Gonzalez J."/>
            <person name="Henrissat B."/>
            <person name="Kuo A."/>
            <person name="Liang C."/>
            <person name="Lipzen A."/>
            <person name="Lutzoni F."/>
            <person name="Magnuson J."/>
            <person name="Mondo S."/>
            <person name="Nolan M."/>
            <person name="Ohm R."/>
            <person name="Pangilinan J."/>
            <person name="Park H.-J."/>
            <person name="Ramirez L."/>
            <person name="Alfaro M."/>
            <person name="Sun H."/>
            <person name="Tritt A."/>
            <person name="Yoshinaga Y."/>
            <person name="Zwiers L.-H."/>
            <person name="Turgeon B."/>
            <person name="Goodwin S."/>
            <person name="Spatafora J."/>
            <person name="Crous P."/>
            <person name="Grigoriev I."/>
        </authorList>
    </citation>
    <scope>NUCLEOTIDE SEQUENCE</scope>
    <source>
        <strain evidence="3">CBS 269.34</strain>
    </source>
</reference>
<dbReference type="InterPro" id="IPR023198">
    <property type="entry name" value="PGP-like_dom2"/>
</dbReference>
<keyword evidence="4" id="KW-1185">Reference proteome</keyword>
<dbReference type="OrthoDB" id="2363873at2759"/>
<feature type="chain" id="PRO_5025399716" evidence="2">
    <location>
        <begin position="18"/>
        <end position="243"/>
    </location>
</feature>
<keyword evidence="1" id="KW-0378">Hydrolase</keyword>
<dbReference type="SUPFAM" id="SSF56784">
    <property type="entry name" value="HAD-like"/>
    <property type="match status" value="1"/>
</dbReference>
<dbReference type="InterPro" id="IPR036412">
    <property type="entry name" value="HAD-like_sf"/>
</dbReference>
<dbReference type="InterPro" id="IPR023214">
    <property type="entry name" value="HAD_sf"/>
</dbReference>
<organism evidence="3 4">
    <name type="scientific">Lophium mytilinum</name>
    <dbReference type="NCBI Taxonomy" id="390894"/>
    <lineage>
        <taxon>Eukaryota</taxon>
        <taxon>Fungi</taxon>
        <taxon>Dikarya</taxon>
        <taxon>Ascomycota</taxon>
        <taxon>Pezizomycotina</taxon>
        <taxon>Dothideomycetes</taxon>
        <taxon>Pleosporomycetidae</taxon>
        <taxon>Mytilinidiales</taxon>
        <taxon>Mytilinidiaceae</taxon>
        <taxon>Lophium</taxon>
    </lineage>
</organism>
<keyword evidence="2" id="KW-0732">Signal</keyword>
<gene>
    <name evidence="3" type="ORF">BU16DRAFT_450996</name>
</gene>
<dbReference type="AlphaFoldDB" id="A0A6A6RAV0"/>
<dbReference type="NCBIfam" id="TIGR01549">
    <property type="entry name" value="HAD-SF-IA-v1"/>
    <property type="match status" value="1"/>
</dbReference>
<name>A0A6A6RAV0_9PEZI</name>
<evidence type="ECO:0000313" key="4">
    <source>
        <dbReference type="Proteomes" id="UP000799750"/>
    </source>
</evidence>
<dbReference type="EMBL" id="MU004182">
    <property type="protein sequence ID" value="KAF2501928.1"/>
    <property type="molecule type" value="Genomic_DNA"/>
</dbReference>
<dbReference type="NCBIfam" id="TIGR01493">
    <property type="entry name" value="HAD-SF-IA-v2"/>
    <property type="match status" value="1"/>
</dbReference>
<evidence type="ECO:0000313" key="3">
    <source>
        <dbReference type="EMBL" id="KAF2501928.1"/>
    </source>
</evidence>
<dbReference type="Pfam" id="PF00702">
    <property type="entry name" value="Hydrolase"/>
    <property type="match status" value="1"/>
</dbReference>
<dbReference type="Proteomes" id="UP000799750">
    <property type="component" value="Unassembled WGS sequence"/>
</dbReference>
<dbReference type="Gene3D" id="3.40.50.1000">
    <property type="entry name" value="HAD superfamily/HAD-like"/>
    <property type="match status" value="1"/>
</dbReference>
<accession>A0A6A6RAV0</accession>